<dbReference type="Proteomes" id="UP001219525">
    <property type="component" value="Unassembled WGS sequence"/>
</dbReference>
<comment type="caution">
    <text evidence="2">The sequence shown here is derived from an EMBL/GenBank/DDBJ whole genome shotgun (WGS) entry which is preliminary data.</text>
</comment>
<reference evidence="2" key="1">
    <citation type="submission" date="2023-03" db="EMBL/GenBank/DDBJ databases">
        <title>Massive genome expansion in bonnet fungi (Mycena s.s.) driven by repeated elements and novel gene families across ecological guilds.</title>
        <authorList>
            <consortium name="Lawrence Berkeley National Laboratory"/>
            <person name="Harder C.B."/>
            <person name="Miyauchi S."/>
            <person name="Viragh M."/>
            <person name="Kuo A."/>
            <person name="Thoen E."/>
            <person name="Andreopoulos B."/>
            <person name="Lu D."/>
            <person name="Skrede I."/>
            <person name="Drula E."/>
            <person name="Henrissat B."/>
            <person name="Morin E."/>
            <person name="Kohler A."/>
            <person name="Barry K."/>
            <person name="LaButti K."/>
            <person name="Morin E."/>
            <person name="Salamov A."/>
            <person name="Lipzen A."/>
            <person name="Mereny Z."/>
            <person name="Hegedus B."/>
            <person name="Baldrian P."/>
            <person name="Stursova M."/>
            <person name="Weitz H."/>
            <person name="Taylor A."/>
            <person name="Grigoriev I.V."/>
            <person name="Nagy L.G."/>
            <person name="Martin F."/>
            <person name="Kauserud H."/>
        </authorList>
    </citation>
    <scope>NUCLEOTIDE SEQUENCE</scope>
    <source>
        <strain evidence="2">9144</strain>
    </source>
</reference>
<gene>
    <name evidence="2" type="ORF">GGX14DRAFT_415505</name>
</gene>
<evidence type="ECO:0000256" key="1">
    <source>
        <dbReference type="SAM" id="Coils"/>
    </source>
</evidence>
<dbReference type="EMBL" id="JARJCW010000002">
    <property type="protein sequence ID" value="KAJ7228875.1"/>
    <property type="molecule type" value="Genomic_DNA"/>
</dbReference>
<dbReference type="AlphaFoldDB" id="A0AAD6YU35"/>
<keyword evidence="1" id="KW-0175">Coiled coil</keyword>
<feature type="coiled-coil region" evidence="1">
    <location>
        <begin position="287"/>
        <end position="314"/>
    </location>
</feature>
<name>A0AAD6YU35_9AGAR</name>
<accession>A0AAD6YU35</accession>
<proteinExistence type="predicted"/>
<sequence>MFCPRASLLYDLDLVVNEEEAMVETLLKAFDIDLHEPNVLCLSAPFKVHDIAKESEIAKDSQIGSRPSSSQNPFLSTPLRLKHFSKLSPSILRGLLRSPSVRSPSFYEDSIPCSASELSDFCTPEPPVVKGYPTNAPIESGAKCRQPSPPLTPPPTGRIPFSAQLPDPCFGKLQNITHLYRESRTDTSSSIPRHRAANTITVATQPDSLVSPATFRNFQRVIDEMKGVAEFGQETNLHFLEKEDSILPPSRPSNPAAAYVVPEDILPPVNVPVVVERTFGVLEEEFVRLLEQRASEEEADAKELRALADRLEMIGKGRRKLAILMTKKNEQQKRERG</sequence>
<evidence type="ECO:0000313" key="2">
    <source>
        <dbReference type="EMBL" id="KAJ7228875.1"/>
    </source>
</evidence>
<organism evidence="2 3">
    <name type="scientific">Mycena pura</name>
    <dbReference type="NCBI Taxonomy" id="153505"/>
    <lineage>
        <taxon>Eukaryota</taxon>
        <taxon>Fungi</taxon>
        <taxon>Dikarya</taxon>
        <taxon>Basidiomycota</taxon>
        <taxon>Agaricomycotina</taxon>
        <taxon>Agaricomycetes</taxon>
        <taxon>Agaricomycetidae</taxon>
        <taxon>Agaricales</taxon>
        <taxon>Marasmiineae</taxon>
        <taxon>Mycenaceae</taxon>
        <taxon>Mycena</taxon>
    </lineage>
</organism>
<keyword evidence="3" id="KW-1185">Reference proteome</keyword>
<evidence type="ECO:0000313" key="3">
    <source>
        <dbReference type="Proteomes" id="UP001219525"/>
    </source>
</evidence>
<protein>
    <submittedName>
        <fullName evidence="2">Uncharacterized protein</fullName>
    </submittedName>
</protein>